<dbReference type="OrthoDB" id="1806880at2"/>
<keyword evidence="3" id="KW-1185">Reference proteome</keyword>
<name>A0A1I6DM57_9FIRM</name>
<evidence type="ECO:0000313" key="3">
    <source>
        <dbReference type="Proteomes" id="UP000199584"/>
    </source>
</evidence>
<dbReference type="AlphaFoldDB" id="A0A1I6DM57"/>
<keyword evidence="1" id="KW-1133">Transmembrane helix</keyword>
<reference evidence="3" key="1">
    <citation type="submission" date="2016-10" db="EMBL/GenBank/DDBJ databases">
        <authorList>
            <person name="Varghese N."/>
            <person name="Submissions S."/>
        </authorList>
    </citation>
    <scope>NUCLEOTIDE SEQUENCE [LARGE SCALE GENOMIC DNA]</scope>
    <source>
        <strain evidence="3">DSM 3669</strain>
    </source>
</reference>
<protein>
    <submittedName>
        <fullName evidence="2">Uncharacterized protein</fullName>
    </submittedName>
</protein>
<keyword evidence="1" id="KW-0472">Membrane</keyword>
<proteinExistence type="predicted"/>
<evidence type="ECO:0000313" key="2">
    <source>
        <dbReference type="EMBL" id="SFR06509.1"/>
    </source>
</evidence>
<accession>A0A1I6DM57</accession>
<gene>
    <name evidence="2" type="ORF">SAMN05660706_11373</name>
</gene>
<dbReference type="EMBL" id="FOYM01000013">
    <property type="protein sequence ID" value="SFR06509.1"/>
    <property type="molecule type" value="Genomic_DNA"/>
</dbReference>
<dbReference type="RefSeq" id="WP_092483336.1">
    <property type="nucleotide sequence ID" value="NZ_FOYM01000013.1"/>
</dbReference>
<keyword evidence="1" id="KW-0812">Transmembrane</keyword>
<dbReference type="STRING" id="39060.SAMN05660706_11373"/>
<feature type="transmembrane region" description="Helical" evidence="1">
    <location>
        <begin position="123"/>
        <end position="142"/>
    </location>
</feature>
<sequence>MANTFIQMLKNEFNLSELETRILQMTTRQLQRTDRRYYFQHIKPREKNFKIYLRGVYDSLDPVLQKQWLDNVVQNMLSRGGEPDIADSLVMDIIGRLAVYNHMRIRAEEEGVKINRLANFGGMGALIMLVGAVTAFVMYLLAR</sequence>
<dbReference type="Proteomes" id="UP000199584">
    <property type="component" value="Unassembled WGS sequence"/>
</dbReference>
<organism evidence="2 3">
    <name type="scientific">Desulfoscipio geothermicus DSM 3669</name>
    <dbReference type="NCBI Taxonomy" id="1121426"/>
    <lineage>
        <taxon>Bacteria</taxon>
        <taxon>Bacillati</taxon>
        <taxon>Bacillota</taxon>
        <taxon>Clostridia</taxon>
        <taxon>Eubacteriales</taxon>
        <taxon>Desulfallaceae</taxon>
        <taxon>Desulfoscipio</taxon>
    </lineage>
</organism>
<evidence type="ECO:0000256" key="1">
    <source>
        <dbReference type="SAM" id="Phobius"/>
    </source>
</evidence>